<organism evidence="12 13">
    <name type="scientific">Litomosoides sigmodontis</name>
    <name type="common">Filarial nematode worm</name>
    <dbReference type="NCBI Taxonomy" id="42156"/>
    <lineage>
        <taxon>Eukaryota</taxon>
        <taxon>Metazoa</taxon>
        <taxon>Ecdysozoa</taxon>
        <taxon>Nematoda</taxon>
        <taxon>Chromadorea</taxon>
        <taxon>Rhabditida</taxon>
        <taxon>Spirurina</taxon>
        <taxon>Spiruromorpha</taxon>
        <taxon>Filarioidea</taxon>
        <taxon>Onchocercidae</taxon>
        <taxon>Litomosoides</taxon>
    </lineage>
</organism>
<dbReference type="STRING" id="42156.A0A3P6UHT0"/>
<dbReference type="InterPro" id="IPR042568">
    <property type="entry name" value="QSOX_FAD-bd_sf"/>
</dbReference>
<evidence type="ECO:0000256" key="5">
    <source>
        <dbReference type="ARBA" id="ARBA00023002"/>
    </source>
</evidence>
<dbReference type="PROSITE" id="PS51352">
    <property type="entry name" value="THIOREDOXIN_2"/>
    <property type="match status" value="1"/>
</dbReference>
<feature type="domain" description="Thioredoxin" evidence="11">
    <location>
        <begin position="20"/>
        <end position="155"/>
    </location>
</feature>
<dbReference type="Gene3D" id="1.20.120.1960">
    <property type="entry name" value="QSOX sulfhydryl oxidase domain"/>
    <property type="match status" value="1"/>
</dbReference>
<keyword evidence="2 8" id="KW-0285">Flavoprotein</keyword>
<dbReference type="Gene3D" id="3.40.30.10">
    <property type="entry name" value="Glutaredoxin"/>
    <property type="match status" value="2"/>
</dbReference>
<reference evidence="12 13" key="1">
    <citation type="submission" date="2018-08" db="EMBL/GenBank/DDBJ databases">
        <authorList>
            <person name="Laetsch R D."/>
            <person name="Stevens L."/>
            <person name="Kumar S."/>
            <person name="Blaxter L. M."/>
        </authorList>
    </citation>
    <scope>NUCLEOTIDE SEQUENCE [LARGE SCALE GENOMIC DNA]</scope>
</reference>
<evidence type="ECO:0000256" key="8">
    <source>
        <dbReference type="RuleBase" id="RU371123"/>
    </source>
</evidence>
<comment type="cofactor">
    <cofactor evidence="1 8">
        <name>FAD</name>
        <dbReference type="ChEBI" id="CHEBI:57692"/>
    </cofactor>
</comment>
<keyword evidence="5 8" id="KW-0560">Oxidoreductase</keyword>
<dbReference type="Proteomes" id="UP000277928">
    <property type="component" value="Unassembled WGS sequence"/>
</dbReference>
<dbReference type="PROSITE" id="PS51324">
    <property type="entry name" value="ERV_ALR"/>
    <property type="match status" value="1"/>
</dbReference>
<keyword evidence="7" id="KW-0325">Glycoprotein</keyword>
<evidence type="ECO:0000259" key="11">
    <source>
        <dbReference type="PROSITE" id="PS51352"/>
    </source>
</evidence>
<dbReference type="GO" id="GO:0003756">
    <property type="term" value="F:protein disulfide isomerase activity"/>
    <property type="evidence" value="ECO:0007669"/>
    <property type="project" value="TreeGrafter"/>
</dbReference>
<dbReference type="GO" id="GO:0006457">
    <property type="term" value="P:protein folding"/>
    <property type="evidence" value="ECO:0007669"/>
    <property type="project" value="TreeGrafter"/>
</dbReference>
<keyword evidence="3 9" id="KW-0732">Signal</keyword>
<dbReference type="Pfam" id="PF04777">
    <property type="entry name" value="Evr1_Alr"/>
    <property type="match status" value="1"/>
</dbReference>
<evidence type="ECO:0000256" key="3">
    <source>
        <dbReference type="ARBA" id="ARBA00022729"/>
    </source>
</evidence>
<keyword evidence="6" id="KW-1015">Disulfide bond</keyword>
<protein>
    <recommendedName>
        <fullName evidence="8">Sulfhydryl oxidase</fullName>
        <ecNumber evidence="8">1.8.3.2</ecNumber>
    </recommendedName>
</protein>
<dbReference type="PANTHER" id="PTHR22897:SF20">
    <property type="entry name" value="SULFHYDRYL OXIDASE"/>
    <property type="match status" value="1"/>
</dbReference>
<dbReference type="PANTHER" id="PTHR22897">
    <property type="entry name" value="QUIESCIN Q6-RELATED SULFHYDRYL OXIDASE"/>
    <property type="match status" value="1"/>
</dbReference>
<keyword evidence="13" id="KW-1185">Reference proteome</keyword>
<feature type="domain" description="ERV/ALR sulfhydryl oxidase" evidence="10">
    <location>
        <begin position="433"/>
        <end position="538"/>
    </location>
</feature>
<evidence type="ECO:0000256" key="9">
    <source>
        <dbReference type="SAM" id="SignalP"/>
    </source>
</evidence>
<dbReference type="OMA" id="NASWEHC"/>
<sequence length="586" mass="67581">MLLLIILLVVIATEKAAGYVSSMNYVPMGTNPTLYQPGHDPIMQLDAATFHDTVFMQDRAFVVEFYADWCGHCRAFAPFYLEFASSIRSWESVVTVAAINCADIINQKICSSEGIIGYPMILYYPRFARSRADAIKLEAKRSLPHIKNQLAQVIRNEYNQFHYADWPDFTPLTSDSVVAVRNFWKQLNDSHEFLVLLFEQFDSVGVEFMLDMLPLRSTVLTRRVIVHSPIIRSFNITHLPYILIFKRNQDNPVYHSPYDSHSLQEVIKLTYGTRMLPGFLIPSVVPSSPVKQQVVVKCELHGDRCRELYYVSETDMLKAIRIAIFDEVIKTDSIIAGANFTALLDFINVLSEHFPIYTSNMTSTETAKQKLFTSLKQSTRAKSVLLHLRHFLEAHGERRAILVDVWRNQFQNIERLYGYPFPVNASWEHCKGTMPGYRGYTCGLWTTFHAITVNAFMKNLQSPITLLLSIRGWVVNFFGCLDCRRHFLQMTTTVYPLTKNRVQSTYDMVFYLWHAHNIVNARLHGDKATEDPQFEKRQFPPMFLCSECHSDGMFSKGNVRDFLIDFYTAIRPYNEMNHILNGPKLS</sequence>
<dbReference type="InterPro" id="IPR017937">
    <property type="entry name" value="Thioredoxin_CS"/>
</dbReference>
<evidence type="ECO:0000313" key="12">
    <source>
        <dbReference type="EMBL" id="VDK77764.1"/>
    </source>
</evidence>
<dbReference type="GO" id="GO:0005615">
    <property type="term" value="C:extracellular space"/>
    <property type="evidence" value="ECO:0007669"/>
    <property type="project" value="TreeGrafter"/>
</dbReference>
<evidence type="ECO:0000256" key="1">
    <source>
        <dbReference type="ARBA" id="ARBA00001974"/>
    </source>
</evidence>
<dbReference type="SUPFAM" id="SSF52833">
    <property type="entry name" value="Thioredoxin-like"/>
    <property type="match status" value="1"/>
</dbReference>
<name>A0A3P6UHT0_LITSI</name>
<evidence type="ECO:0000259" key="10">
    <source>
        <dbReference type="PROSITE" id="PS51324"/>
    </source>
</evidence>
<gene>
    <name evidence="12" type="ORF">NLS_LOCUS3794</name>
</gene>
<feature type="chain" id="PRO_5018223735" description="Sulfhydryl oxidase" evidence="9">
    <location>
        <begin position="19"/>
        <end position="586"/>
    </location>
</feature>
<comment type="catalytic activity">
    <reaction evidence="8">
        <text>2 R'C(R)SH + O2 = R'C(R)S-S(R)CR' + H2O2</text>
        <dbReference type="Rhea" id="RHEA:17357"/>
        <dbReference type="ChEBI" id="CHEBI:15379"/>
        <dbReference type="ChEBI" id="CHEBI:16240"/>
        <dbReference type="ChEBI" id="CHEBI:16520"/>
        <dbReference type="ChEBI" id="CHEBI:17412"/>
        <dbReference type="EC" id="1.8.3.2"/>
    </reaction>
</comment>
<dbReference type="SUPFAM" id="SSF69000">
    <property type="entry name" value="FAD-dependent thiol oxidase"/>
    <property type="match status" value="1"/>
</dbReference>
<evidence type="ECO:0000256" key="4">
    <source>
        <dbReference type="ARBA" id="ARBA00022827"/>
    </source>
</evidence>
<dbReference type="AlphaFoldDB" id="A0A3P6UHT0"/>
<evidence type="ECO:0000313" key="13">
    <source>
        <dbReference type="Proteomes" id="UP000277928"/>
    </source>
</evidence>
<dbReference type="PROSITE" id="PS00194">
    <property type="entry name" value="THIOREDOXIN_1"/>
    <property type="match status" value="1"/>
</dbReference>
<dbReference type="EMBL" id="UYRX01000219">
    <property type="protein sequence ID" value="VDK77764.1"/>
    <property type="molecule type" value="Genomic_DNA"/>
</dbReference>
<dbReference type="InterPro" id="IPR036774">
    <property type="entry name" value="ERV/ALR_sulphydryl_oxid_sf"/>
</dbReference>
<dbReference type="GO" id="GO:0000139">
    <property type="term" value="C:Golgi membrane"/>
    <property type="evidence" value="ECO:0007669"/>
    <property type="project" value="TreeGrafter"/>
</dbReference>
<dbReference type="Gene3D" id="1.20.120.310">
    <property type="entry name" value="ERV/ALR sulfhydryl oxidase domain"/>
    <property type="match status" value="1"/>
</dbReference>
<dbReference type="GO" id="GO:0016971">
    <property type="term" value="F:flavin-dependent sulfhydryl oxidase activity"/>
    <property type="evidence" value="ECO:0007669"/>
    <property type="project" value="InterPro"/>
</dbReference>
<keyword evidence="4 8" id="KW-0274">FAD</keyword>
<evidence type="ECO:0000256" key="2">
    <source>
        <dbReference type="ARBA" id="ARBA00022630"/>
    </source>
</evidence>
<dbReference type="InterPro" id="IPR017905">
    <property type="entry name" value="ERV/ALR_sulphydryl_oxidase"/>
</dbReference>
<dbReference type="InterPro" id="IPR036249">
    <property type="entry name" value="Thioredoxin-like_sf"/>
</dbReference>
<feature type="signal peptide" evidence="9">
    <location>
        <begin position="1"/>
        <end position="18"/>
    </location>
</feature>
<proteinExistence type="predicted"/>
<dbReference type="Pfam" id="PF00085">
    <property type="entry name" value="Thioredoxin"/>
    <property type="match status" value="1"/>
</dbReference>
<evidence type="ECO:0000256" key="7">
    <source>
        <dbReference type="ARBA" id="ARBA00023180"/>
    </source>
</evidence>
<evidence type="ECO:0000256" key="6">
    <source>
        <dbReference type="ARBA" id="ARBA00023157"/>
    </source>
</evidence>
<accession>A0A3P6UHT0</accession>
<dbReference type="OrthoDB" id="59470at2759"/>
<dbReference type="InterPro" id="IPR013766">
    <property type="entry name" value="Thioredoxin_domain"/>
</dbReference>
<dbReference type="EC" id="1.8.3.2" evidence="8"/>
<dbReference type="InterPro" id="IPR039798">
    <property type="entry name" value="Sulfhydryl_oxidase"/>
</dbReference>